<evidence type="ECO:0000256" key="6">
    <source>
        <dbReference type="ARBA" id="ARBA00023002"/>
    </source>
</evidence>
<feature type="domain" description="VOC" evidence="9">
    <location>
        <begin position="6"/>
        <end position="120"/>
    </location>
</feature>
<keyword evidence="4 8" id="KW-0058">Aromatic hydrocarbons catabolism</keyword>
<proteinExistence type="inferred from homology"/>
<dbReference type="SUPFAM" id="SSF54593">
    <property type="entry name" value="Glyoxalase/Bleomycin resistance protein/Dihydroxybiphenyl dioxygenase"/>
    <property type="match status" value="1"/>
</dbReference>
<gene>
    <name evidence="10" type="ORF">ACFOFO_00925</name>
</gene>
<dbReference type="InterPro" id="IPR037523">
    <property type="entry name" value="VOC_core"/>
</dbReference>
<evidence type="ECO:0000256" key="5">
    <source>
        <dbReference type="ARBA" id="ARBA00022964"/>
    </source>
</evidence>
<keyword evidence="11" id="KW-1185">Reference proteome</keyword>
<organism evidence="10 11">
    <name type="scientific">Undibacterium arcticum</name>
    <dbReference type="NCBI Taxonomy" id="1762892"/>
    <lineage>
        <taxon>Bacteria</taxon>
        <taxon>Pseudomonadati</taxon>
        <taxon>Pseudomonadota</taxon>
        <taxon>Betaproteobacteria</taxon>
        <taxon>Burkholderiales</taxon>
        <taxon>Oxalobacteraceae</taxon>
        <taxon>Undibacterium</taxon>
    </lineage>
</organism>
<keyword evidence="7 8" id="KW-0408">Iron</keyword>
<comment type="cofactor">
    <cofactor evidence="1 8">
        <name>Fe(2+)</name>
        <dbReference type="ChEBI" id="CHEBI:29033"/>
    </cofactor>
</comment>
<name>A0ABV7EUZ9_9BURK</name>
<protein>
    <submittedName>
        <fullName evidence="10">VOC family protein</fullName>
    </submittedName>
</protein>
<dbReference type="PROSITE" id="PS51819">
    <property type="entry name" value="VOC"/>
    <property type="match status" value="2"/>
</dbReference>
<dbReference type="Gene3D" id="3.10.180.10">
    <property type="entry name" value="2,3-Dihydroxybiphenyl 1,2-Dioxygenase, domain 1"/>
    <property type="match status" value="2"/>
</dbReference>
<evidence type="ECO:0000313" key="11">
    <source>
        <dbReference type="Proteomes" id="UP001595530"/>
    </source>
</evidence>
<evidence type="ECO:0000256" key="1">
    <source>
        <dbReference type="ARBA" id="ARBA00001954"/>
    </source>
</evidence>
<evidence type="ECO:0000256" key="4">
    <source>
        <dbReference type="ARBA" id="ARBA00022797"/>
    </source>
</evidence>
<reference evidence="11" key="1">
    <citation type="journal article" date="2019" name="Int. J. Syst. Evol. Microbiol.">
        <title>The Global Catalogue of Microorganisms (GCM) 10K type strain sequencing project: providing services to taxonomists for standard genome sequencing and annotation.</title>
        <authorList>
            <consortium name="The Broad Institute Genomics Platform"/>
            <consortium name="The Broad Institute Genome Sequencing Center for Infectious Disease"/>
            <person name="Wu L."/>
            <person name="Ma J."/>
        </authorList>
    </citation>
    <scope>NUCLEOTIDE SEQUENCE [LARGE SCALE GENOMIC DNA]</scope>
    <source>
        <strain evidence="11">KCTC 42986</strain>
    </source>
</reference>
<comment type="similarity">
    <text evidence="2 8">Belongs to the extradiol ring-cleavage dioxygenase family.</text>
</comment>
<dbReference type="EMBL" id="JBHRTP010000003">
    <property type="protein sequence ID" value="MFC3106534.1"/>
    <property type="molecule type" value="Genomic_DNA"/>
</dbReference>
<dbReference type="Pfam" id="PF22632">
    <property type="entry name" value="BphC_D1"/>
    <property type="match status" value="1"/>
</dbReference>
<dbReference type="InterPro" id="IPR004360">
    <property type="entry name" value="Glyas_Fos-R_dOase_dom"/>
</dbReference>
<dbReference type="Proteomes" id="UP001595530">
    <property type="component" value="Unassembled WGS sequence"/>
</dbReference>
<accession>A0ABV7EUZ9</accession>
<evidence type="ECO:0000313" key="10">
    <source>
        <dbReference type="EMBL" id="MFC3106534.1"/>
    </source>
</evidence>
<feature type="domain" description="VOC" evidence="9">
    <location>
        <begin position="143"/>
        <end position="269"/>
    </location>
</feature>
<dbReference type="Pfam" id="PF00903">
    <property type="entry name" value="Glyoxalase"/>
    <property type="match status" value="1"/>
</dbReference>
<evidence type="ECO:0000256" key="7">
    <source>
        <dbReference type="ARBA" id="ARBA00023004"/>
    </source>
</evidence>
<evidence type="ECO:0000256" key="2">
    <source>
        <dbReference type="ARBA" id="ARBA00008784"/>
    </source>
</evidence>
<dbReference type="CDD" id="cd07252">
    <property type="entry name" value="BphC1-RGP6_N_like"/>
    <property type="match status" value="1"/>
</dbReference>
<dbReference type="CDD" id="cd07237">
    <property type="entry name" value="BphC1-RGP6_C_like"/>
    <property type="match status" value="1"/>
</dbReference>
<comment type="caution">
    <text evidence="10">The sequence shown here is derived from an EMBL/GenBank/DDBJ whole genome shotgun (WGS) entry which is preliminary data.</text>
</comment>
<evidence type="ECO:0000259" key="9">
    <source>
        <dbReference type="PROSITE" id="PS51819"/>
    </source>
</evidence>
<dbReference type="InterPro" id="IPR029068">
    <property type="entry name" value="Glyas_Bleomycin-R_OHBP_Dase"/>
</dbReference>
<dbReference type="InterPro" id="IPR000486">
    <property type="entry name" value="Xdiol_ring_cleave_dOase_1/2"/>
</dbReference>
<sequence>MIDIRGLGYIVVEATDPAKWRSYGEQVLGMMVEDAPDGGLYLKMDERAYRFAVVRGAQDRYFASGWEVADAGAFANALEALQKNGTQFERASSAERDFRRVQEMVWFHDPSGNRHEIFWGAKSDFRRFVSPVGVPHFVTNGLGLGHVVLPTPNFDTTYAFLSEVLGFSLSDIFRVRFTPDPNEPEKRIYFLHCNNNRHHSLAMFEMAMPSGCVHAMVEVPSMDEVGRGLDRVRQHNVKMSATLGRHCNDQMTSFYMKTPGGFDVEYGHGGLVVDWEQHSVYEATAVSLWGHDFSIGYQ</sequence>
<keyword evidence="5 8" id="KW-0223">Dioxygenase</keyword>
<evidence type="ECO:0000256" key="3">
    <source>
        <dbReference type="ARBA" id="ARBA00022723"/>
    </source>
</evidence>
<evidence type="ECO:0000256" key="8">
    <source>
        <dbReference type="RuleBase" id="RU000683"/>
    </source>
</evidence>
<keyword evidence="3" id="KW-0479">Metal-binding</keyword>
<keyword evidence="6 8" id="KW-0560">Oxidoreductase</keyword>
<dbReference type="PROSITE" id="PS00082">
    <property type="entry name" value="EXTRADIOL_DIOXYGENAS"/>
    <property type="match status" value="1"/>
</dbReference>
<dbReference type="RefSeq" id="WP_390325163.1">
    <property type="nucleotide sequence ID" value="NZ_JBHRTP010000003.1"/>
</dbReference>